<keyword evidence="1" id="KW-0472">Membrane</keyword>
<sequence>MDKQNEVLVLTEKESQKPTFKEAVKYGVATAVVASSMQAANAAEITKIGEGLTGEIDAGKALIITLFTAGAILLGIFAGWRYLKRGANSA</sequence>
<reference evidence="2 3" key="1">
    <citation type="submission" date="2018-06" db="EMBL/GenBank/DDBJ databases">
        <authorList>
            <consortium name="Pathogen Informatics"/>
            <person name="Doyle S."/>
        </authorList>
    </citation>
    <scope>NUCLEOTIDE SEQUENCE [LARGE SCALE GENOMIC DNA]</scope>
    <source>
        <strain evidence="2 3">NCTC10359</strain>
    </source>
</reference>
<protein>
    <submittedName>
        <fullName evidence="2">Uncharacterized protein</fullName>
    </submittedName>
</protein>
<feature type="transmembrane region" description="Helical" evidence="1">
    <location>
        <begin position="61"/>
        <end position="83"/>
    </location>
</feature>
<keyword evidence="1" id="KW-1133">Transmembrane helix</keyword>
<dbReference type="RefSeq" id="WP_115007812.1">
    <property type="nucleotide sequence ID" value="NZ_UGQU01000003.1"/>
</dbReference>
<dbReference type="AlphaFoldDB" id="A0A378TS05"/>
<organism evidence="2 3">
    <name type="scientific">Moraxella lacunata</name>
    <dbReference type="NCBI Taxonomy" id="477"/>
    <lineage>
        <taxon>Bacteria</taxon>
        <taxon>Pseudomonadati</taxon>
        <taxon>Pseudomonadota</taxon>
        <taxon>Gammaproteobacteria</taxon>
        <taxon>Moraxellales</taxon>
        <taxon>Moraxellaceae</taxon>
        <taxon>Moraxella</taxon>
    </lineage>
</organism>
<proteinExistence type="predicted"/>
<dbReference type="Proteomes" id="UP000254437">
    <property type="component" value="Unassembled WGS sequence"/>
</dbReference>
<dbReference type="EMBL" id="UGQU01000003">
    <property type="protein sequence ID" value="STZ63517.1"/>
    <property type="molecule type" value="Genomic_DNA"/>
</dbReference>
<evidence type="ECO:0000313" key="3">
    <source>
        <dbReference type="Proteomes" id="UP000254437"/>
    </source>
</evidence>
<gene>
    <name evidence="2" type="ORF">NCTC10359_01948</name>
</gene>
<evidence type="ECO:0000313" key="2">
    <source>
        <dbReference type="EMBL" id="STZ63517.1"/>
    </source>
</evidence>
<keyword evidence="1" id="KW-0812">Transmembrane</keyword>
<accession>A0A378TS05</accession>
<name>A0A378TS05_MORLA</name>
<evidence type="ECO:0000256" key="1">
    <source>
        <dbReference type="SAM" id="Phobius"/>
    </source>
</evidence>